<proteinExistence type="predicted"/>
<reference evidence="1 2" key="1">
    <citation type="submission" date="2016-11" db="EMBL/GenBank/DDBJ databases">
        <authorList>
            <person name="Jaros S."/>
            <person name="Januszkiewicz K."/>
            <person name="Wedrychowicz H."/>
        </authorList>
    </citation>
    <scope>NUCLEOTIDE SEQUENCE [LARGE SCALE GENOMIC DNA]</scope>
    <source>
        <strain evidence="1">NVI 5450</strain>
    </source>
</reference>
<organism evidence="1 2">
    <name type="scientific">Moritella viscosa</name>
    <dbReference type="NCBI Taxonomy" id="80854"/>
    <lineage>
        <taxon>Bacteria</taxon>
        <taxon>Pseudomonadati</taxon>
        <taxon>Pseudomonadota</taxon>
        <taxon>Gammaproteobacteria</taxon>
        <taxon>Alteromonadales</taxon>
        <taxon>Moritellaceae</taxon>
        <taxon>Moritella</taxon>
    </lineage>
</organism>
<dbReference type="AlphaFoldDB" id="A0A1L0ALE3"/>
<protein>
    <recommendedName>
        <fullName evidence="3">DNA-binding protein</fullName>
    </recommendedName>
</protein>
<dbReference type="Proteomes" id="UP000183794">
    <property type="component" value="Unassembled WGS sequence"/>
</dbReference>
<evidence type="ECO:0000313" key="2">
    <source>
        <dbReference type="Proteomes" id="UP000183794"/>
    </source>
</evidence>
<gene>
    <name evidence="1" type="ORF">NVI5450_4415</name>
</gene>
<accession>A0A1L0ALE3</accession>
<evidence type="ECO:0008006" key="3">
    <source>
        <dbReference type="Google" id="ProtNLM"/>
    </source>
</evidence>
<dbReference type="EMBL" id="FPLD01000131">
    <property type="protein sequence ID" value="SGZ16879.1"/>
    <property type="molecule type" value="Genomic_DNA"/>
</dbReference>
<evidence type="ECO:0000313" key="1">
    <source>
        <dbReference type="EMBL" id="SGZ16879.1"/>
    </source>
</evidence>
<sequence>MANLIFHVDAPYVSKKRYAELTGLSIDTISKRIGAGKIPIEPKSSAKGLVLINMVALYKRADEQVF</sequence>
<dbReference type="OrthoDB" id="5906098at2"/>
<name>A0A1L0ALE3_9GAMM</name>
<dbReference type="RefSeq" id="WP_075518510.1">
    <property type="nucleotide sequence ID" value="NZ_FPLD01000131.1"/>
</dbReference>